<reference evidence="3" key="2">
    <citation type="journal article" date="2015" name="Data Brief">
        <title>Shoot transcriptome of the giant reed, Arundo donax.</title>
        <authorList>
            <person name="Barrero R.A."/>
            <person name="Guerrero F.D."/>
            <person name="Moolhuijzen P."/>
            <person name="Goolsby J.A."/>
            <person name="Tidwell J."/>
            <person name="Bellgard S.E."/>
            <person name="Bellgard M.I."/>
        </authorList>
    </citation>
    <scope>NUCLEOTIDE SEQUENCE</scope>
    <source>
        <tissue evidence="3">Shoot tissue taken approximately 20 cm above the soil surface</tissue>
    </source>
</reference>
<feature type="region of interest" description="Disordered" evidence="1">
    <location>
        <begin position="38"/>
        <end position="84"/>
    </location>
</feature>
<dbReference type="AlphaFoldDB" id="A0A0A9F0C1"/>
<feature type="chain" id="PRO_5002044282" evidence="2">
    <location>
        <begin position="18"/>
        <end position="84"/>
    </location>
</feature>
<evidence type="ECO:0000313" key="3">
    <source>
        <dbReference type="EMBL" id="JAE04634.1"/>
    </source>
</evidence>
<protein>
    <submittedName>
        <fullName evidence="3">Si707066f01</fullName>
    </submittedName>
</protein>
<feature type="signal peptide" evidence="2">
    <location>
        <begin position="1"/>
        <end position="17"/>
    </location>
</feature>
<accession>A0A0A9F0C1</accession>
<organism evidence="3">
    <name type="scientific">Arundo donax</name>
    <name type="common">Giant reed</name>
    <name type="synonym">Donax arundinaceus</name>
    <dbReference type="NCBI Taxonomy" id="35708"/>
    <lineage>
        <taxon>Eukaryota</taxon>
        <taxon>Viridiplantae</taxon>
        <taxon>Streptophyta</taxon>
        <taxon>Embryophyta</taxon>
        <taxon>Tracheophyta</taxon>
        <taxon>Spermatophyta</taxon>
        <taxon>Magnoliopsida</taxon>
        <taxon>Liliopsida</taxon>
        <taxon>Poales</taxon>
        <taxon>Poaceae</taxon>
        <taxon>PACMAD clade</taxon>
        <taxon>Arundinoideae</taxon>
        <taxon>Arundineae</taxon>
        <taxon>Arundo</taxon>
    </lineage>
</organism>
<reference evidence="3" key="1">
    <citation type="submission" date="2014-09" db="EMBL/GenBank/DDBJ databases">
        <authorList>
            <person name="Magalhaes I.L.F."/>
            <person name="Oliveira U."/>
            <person name="Santos F.R."/>
            <person name="Vidigal T.H.D.A."/>
            <person name="Brescovit A.D."/>
            <person name="Santos A.J."/>
        </authorList>
    </citation>
    <scope>NUCLEOTIDE SEQUENCE</scope>
    <source>
        <tissue evidence="3">Shoot tissue taken approximately 20 cm above the soil surface</tissue>
    </source>
</reference>
<proteinExistence type="predicted"/>
<name>A0A0A9F0C1_ARUDO</name>
<keyword evidence="2" id="KW-0732">Signal</keyword>
<feature type="compositionally biased region" description="Polar residues" evidence="1">
    <location>
        <begin position="55"/>
        <end position="84"/>
    </location>
</feature>
<feature type="compositionally biased region" description="Low complexity" evidence="1">
    <location>
        <begin position="39"/>
        <end position="54"/>
    </location>
</feature>
<evidence type="ECO:0000256" key="1">
    <source>
        <dbReference type="SAM" id="MobiDB-lite"/>
    </source>
</evidence>
<dbReference type="EMBL" id="GBRH01193262">
    <property type="protein sequence ID" value="JAE04634.1"/>
    <property type="molecule type" value="Transcribed_RNA"/>
</dbReference>
<evidence type="ECO:0000256" key="2">
    <source>
        <dbReference type="SAM" id="SignalP"/>
    </source>
</evidence>
<sequence>MAARSATACSAAATVLAVGALTTRHPASVAAWRSTLSIPTPARPTTRSRPRAASNTSRVTRVALRTTNASTSDTLARSSSAVSS</sequence>